<protein>
    <submittedName>
        <fullName evidence="2">Peptidase A4 family protein</fullName>
    </submittedName>
</protein>
<dbReference type="SUPFAM" id="SSF49899">
    <property type="entry name" value="Concanavalin A-like lectins/glucanases"/>
    <property type="match status" value="1"/>
</dbReference>
<dbReference type="AlphaFoldDB" id="A0A179H342"/>
<dbReference type="Gene3D" id="2.60.120.700">
    <property type="entry name" value="Peptidase G1"/>
    <property type="match status" value="1"/>
</dbReference>
<sequence length="261" mass="27552">MTLPLQGTFSKRNTKWFEAVVSSIYTMKPSSGLALGALATGVSGAPSHDTSGARLSPRQTVQNAWGGAVQEGQGWYYVTGTVTIPQVGGQSASAAASAWVGIDGWSCQNAILQTGVNFYGDGSLATWYEWWPDASAYYDTRIDLAAGDRLRMSVYASSSTSGNVTIENLSNGQSQSHVFQGEGRTLCASDAEWVVEDFGSDYNGNHVPFVNFGSVEFTDAVATGPNGNVTPQGANIVNVEIDGVYHTDCGSNANGVLCKYV</sequence>
<feature type="active site" description="Proton acceptor" evidence="1">
    <location>
        <position position="196"/>
    </location>
</feature>
<dbReference type="Proteomes" id="UP000078240">
    <property type="component" value="Unassembled WGS sequence"/>
</dbReference>
<dbReference type="PANTHER" id="PTHR37536">
    <property type="entry name" value="PUTATIVE (AFU_ORTHOLOGUE AFUA_3G02970)-RELATED"/>
    <property type="match status" value="1"/>
</dbReference>
<dbReference type="InterPro" id="IPR000250">
    <property type="entry name" value="Peptidase_G1"/>
</dbReference>
<comment type="caution">
    <text evidence="2">The sequence shown here is derived from an EMBL/GenBank/DDBJ whole genome shotgun (WGS) entry which is preliminary data.</text>
</comment>
<evidence type="ECO:0000313" key="3">
    <source>
        <dbReference type="Proteomes" id="UP000078240"/>
    </source>
</evidence>
<dbReference type="InterPro" id="IPR038656">
    <property type="entry name" value="Peptidase_G1_sf"/>
</dbReference>
<dbReference type="CDD" id="cd13426">
    <property type="entry name" value="Peptidase_G1"/>
    <property type="match status" value="1"/>
</dbReference>
<dbReference type="PRINTS" id="PR00977">
    <property type="entry name" value="SCYTLDPTASE"/>
</dbReference>
<dbReference type="EMBL" id="LSBH01000002">
    <property type="protein sequence ID" value="OAQ84594.1"/>
    <property type="molecule type" value="Genomic_DNA"/>
</dbReference>
<organism evidence="2 3">
    <name type="scientific">Purpureocillium lilacinum</name>
    <name type="common">Paecilomyces lilacinus</name>
    <dbReference type="NCBI Taxonomy" id="33203"/>
    <lineage>
        <taxon>Eukaryota</taxon>
        <taxon>Fungi</taxon>
        <taxon>Dikarya</taxon>
        <taxon>Ascomycota</taxon>
        <taxon>Pezizomycotina</taxon>
        <taxon>Sordariomycetes</taxon>
        <taxon>Hypocreomycetidae</taxon>
        <taxon>Hypocreales</taxon>
        <taxon>Ophiocordycipitaceae</taxon>
        <taxon>Purpureocillium</taxon>
    </lineage>
</organism>
<proteinExistence type="predicted"/>
<dbReference type="GO" id="GO:0070007">
    <property type="term" value="F:glutamic-type endopeptidase activity"/>
    <property type="evidence" value="ECO:0007669"/>
    <property type="project" value="InterPro"/>
</dbReference>
<dbReference type="InterPro" id="IPR013320">
    <property type="entry name" value="ConA-like_dom_sf"/>
</dbReference>
<name>A0A179H342_PURLI</name>
<accession>A0A179H342</accession>
<evidence type="ECO:0000256" key="1">
    <source>
        <dbReference type="PIRSR" id="PIRSR600250-50"/>
    </source>
</evidence>
<evidence type="ECO:0000313" key="2">
    <source>
        <dbReference type="EMBL" id="OAQ84594.1"/>
    </source>
</evidence>
<reference evidence="2 3" key="1">
    <citation type="submission" date="2016-01" db="EMBL/GenBank/DDBJ databases">
        <title>Biosynthesis of antibiotic leucinostatins and their inhibition on Phytophthora in bio-control Purpureocillium lilacinum.</title>
        <authorList>
            <person name="Wang G."/>
            <person name="Liu Z."/>
            <person name="Lin R."/>
            <person name="Li E."/>
            <person name="Mao Z."/>
            <person name="Ling J."/>
            <person name="Yin W."/>
            <person name="Xie B."/>
        </authorList>
    </citation>
    <scope>NUCLEOTIDE SEQUENCE [LARGE SCALE GENOMIC DNA]</scope>
    <source>
        <strain evidence="2">PLBJ-1</strain>
    </source>
</reference>
<dbReference type="GO" id="GO:0006508">
    <property type="term" value="P:proteolysis"/>
    <property type="evidence" value="ECO:0007669"/>
    <property type="project" value="InterPro"/>
</dbReference>
<dbReference type="Pfam" id="PF01828">
    <property type="entry name" value="Peptidase_A4"/>
    <property type="match status" value="1"/>
</dbReference>
<gene>
    <name evidence="2" type="ORF">VFPBJ_03362</name>
</gene>
<dbReference type="PANTHER" id="PTHR37536:SF1">
    <property type="entry name" value="ASPERGILLOPEPSIN, PUTAITVE (AFU_ORTHOLOGUE AFUA_7G01200)"/>
    <property type="match status" value="1"/>
</dbReference>